<protein>
    <submittedName>
        <fullName evidence="2">Uncharacterized protein</fullName>
    </submittedName>
</protein>
<dbReference type="GO" id="GO:0007018">
    <property type="term" value="P:microtubule-based movement"/>
    <property type="evidence" value="ECO:0007669"/>
    <property type="project" value="InterPro"/>
</dbReference>
<evidence type="ECO:0000313" key="2">
    <source>
        <dbReference type="EMBL" id="CAD7403049.1"/>
    </source>
</evidence>
<dbReference type="GO" id="GO:0045505">
    <property type="term" value="F:dynein intermediate chain binding"/>
    <property type="evidence" value="ECO:0007669"/>
    <property type="project" value="InterPro"/>
</dbReference>
<feature type="region of interest" description="Disordered" evidence="1">
    <location>
        <begin position="44"/>
        <end position="68"/>
    </location>
</feature>
<organism evidence="2">
    <name type="scientific">Timema cristinae</name>
    <name type="common">Walking stick</name>
    <dbReference type="NCBI Taxonomy" id="61476"/>
    <lineage>
        <taxon>Eukaryota</taxon>
        <taxon>Metazoa</taxon>
        <taxon>Ecdysozoa</taxon>
        <taxon>Arthropoda</taxon>
        <taxon>Hexapoda</taxon>
        <taxon>Insecta</taxon>
        <taxon>Pterygota</taxon>
        <taxon>Neoptera</taxon>
        <taxon>Polyneoptera</taxon>
        <taxon>Phasmatodea</taxon>
        <taxon>Timematodea</taxon>
        <taxon>Timematoidea</taxon>
        <taxon>Timematidae</taxon>
        <taxon>Timema</taxon>
    </lineage>
</organism>
<name>A0A7R9CV36_TIMCR</name>
<proteinExistence type="predicted"/>
<dbReference type="GO" id="GO:0051959">
    <property type="term" value="F:dynein light intermediate chain binding"/>
    <property type="evidence" value="ECO:0007669"/>
    <property type="project" value="InterPro"/>
</dbReference>
<sequence>MSRNGRSISKLQRLMELVKYHMQRSHARIVSSLGADEFLPTIDPCHRQKAGRTPPPSSPPMAISQRTLSSCPGTAHKEALCQDYRTRNIPQAVARSILSRWREKGSLRALVTSSASIYTNLIESLCLCCQELKPDFVWGADLVTSSFIPIGLPIFNVQLKMDPEKVWYSTDPLNFEPELVGLFNFTIAQTHTVQQVHPFILEHLTFAEDLFLSSVGLEEMFVCDMRKRFVDGIRQAIIPLRAYAQEYYRHIELWELNVQEYVNKFKDEDHTAVELKEEVQFQLKMKVNLEVTLPEKIVIGPFIINVDPLKQFLVGKRKDMYIKLLDMFAERQRAKVEEEYDILDQFWYSLNQEDFDAKWEGLFYPLKIQAQIEATFLSLEEETEKFEKLQLGDESALLEKIDHLTVMVTRMANERDIDKTATTQDHCNGRGNTEFRGTFTGFKYMAIRERHVINCHICLRGAQYMTNYCTT</sequence>
<dbReference type="InterPro" id="IPR026983">
    <property type="entry name" value="DHC"/>
</dbReference>
<evidence type="ECO:0000256" key="1">
    <source>
        <dbReference type="SAM" id="MobiDB-lite"/>
    </source>
</evidence>
<dbReference type="PANTHER" id="PTHR22878">
    <property type="entry name" value="DYNEIN HEAVY CHAIN 6, AXONEMAL-LIKE-RELATED"/>
    <property type="match status" value="1"/>
</dbReference>
<dbReference type="AlphaFoldDB" id="A0A7R9CV36"/>
<accession>A0A7R9CV36</accession>
<dbReference type="GO" id="GO:0030286">
    <property type="term" value="C:dynein complex"/>
    <property type="evidence" value="ECO:0007669"/>
    <property type="project" value="InterPro"/>
</dbReference>
<gene>
    <name evidence="2" type="ORF">TCEB3V08_LOCUS6789</name>
</gene>
<reference evidence="2" key="1">
    <citation type="submission" date="2020-11" db="EMBL/GenBank/DDBJ databases">
        <authorList>
            <person name="Tran Van P."/>
        </authorList>
    </citation>
    <scope>NUCLEOTIDE SEQUENCE</scope>
</reference>
<dbReference type="EMBL" id="OC318725">
    <property type="protein sequence ID" value="CAD7403049.1"/>
    <property type="molecule type" value="Genomic_DNA"/>
</dbReference>
<dbReference type="PANTHER" id="PTHR22878:SF73">
    <property type="entry name" value="DYNEIN AXONEMAL HEAVY CHAIN 1"/>
    <property type="match status" value="1"/>
</dbReference>